<dbReference type="Pfam" id="PF21748">
    <property type="entry name" value="UPF0150"/>
    <property type="match status" value="1"/>
</dbReference>
<dbReference type="SUPFAM" id="SSF143100">
    <property type="entry name" value="TTHA1013/TTHA0281-like"/>
    <property type="match status" value="1"/>
</dbReference>
<dbReference type="InterPro" id="IPR051404">
    <property type="entry name" value="TA_system_antitoxin"/>
</dbReference>
<organism evidence="1 2">
    <name type="scientific">Candidatus Scalindua rubra</name>
    <dbReference type="NCBI Taxonomy" id="1872076"/>
    <lineage>
        <taxon>Bacteria</taxon>
        <taxon>Pseudomonadati</taxon>
        <taxon>Planctomycetota</taxon>
        <taxon>Candidatus Brocadiia</taxon>
        <taxon>Candidatus Brocadiales</taxon>
        <taxon>Candidatus Scalinduaceae</taxon>
        <taxon>Candidatus Scalindua</taxon>
    </lineage>
</organism>
<dbReference type="Proteomes" id="UP000094056">
    <property type="component" value="Unassembled WGS sequence"/>
</dbReference>
<dbReference type="PANTHER" id="PTHR34504">
    <property type="entry name" value="ANTITOXIN HICB"/>
    <property type="match status" value="1"/>
</dbReference>
<dbReference type="AlphaFoldDB" id="A0A1E3X4J0"/>
<comment type="caution">
    <text evidence="1">The sequence shown here is derived from an EMBL/GenBank/DDBJ whole genome shotgun (WGS) entry which is preliminary data.</text>
</comment>
<evidence type="ECO:0008006" key="3">
    <source>
        <dbReference type="Google" id="ProtNLM"/>
    </source>
</evidence>
<protein>
    <recommendedName>
        <fullName evidence="3">HicB-like antitoxin of toxin-antitoxin system domain-containing protein</fullName>
    </recommendedName>
</protein>
<gene>
    <name evidence="1" type="ORF">SCARUB_04318</name>
</gene>
<dbReference type="PANTHER" id="PTHR34504:SF4">
    <property type="entry name" value="ANTITOXIN HICB"/>
    <property type="match status" value="1"/>
</dbReference>
<dbReference type="InterPro" id="IPR049389">
    <property type="entry name" value="TTHA0281-like"/>
</dbReference>
<dbReference type="EMBL" id="MAYW01000206">
    <property type="protein sequence ID" value="ODS30570.1"/>
    <property type="molecule type" value="Genomic_DNA"/>
</dbReference>
<reference evidence="1 2" key="1">
    <citation type="submission" date="2016-07" db="EMBL/GenBank/DDBJ databases">
        <title>Draft genome of Scalindua rubra, obtained from a brine-seawater interface in the Red Sea, sheds light on salt adaptation in anammox bacteria.</title>
        <authorList>
            <person name="Speth D.R."/>
            <person name="Lagkouvardos I."/>
            <person name="Wang Y."/>
            <person name="Qian P.-Y."/>
            <person name="Dutilh B.E."/>
            <person name="Jetten M.S."/>
        </authorList>
    </citation>
    <scope>NUCLEOTIDE SEQUENCE [LARGE SCALE GENOMIC DNA]</scope>
    <source>
        <strain evidence="1">BSI-1</strain>
    </source>
</reference>
<proteinExistence type="predicted"/>
<sequence length="71" mass="7830">MMKTYTAIVEKCSDTHLYVGYVPGFNGAHSQGKTLDELHHNLLEVIQMLSEDGEPYLETEFVGTQTIAVGA</sequence>
<dbReference type="InterPro" id="IPR035069">
    <property type="entry name" value="TTHA1013/TTHA0281-like"/>
</dbReference>
<evidence type="ECO:0000313" key="2">
    <source>
        <dbReference type="Proteomes" id="UP000094056"/>
    </source>
</evidence>
<evidence type="ECO:0000313" key="1">
    <source>
        <dbReference type="EMBL" id="ODS30570.1"/>
    </source>
</evidence>
<dbReference type="Gene3D" id="3.30.160.250">
    <property type="match status" value="1"/>
</dbReference>
<name>A0A1E3X4J0_9BACT</name>
<accession>A0A1E3X4J0</accession>